<dbReference type="InterPro" id="IPR044781">
    <property type="entry name" value="At5g10690-like"/>
</dbReference>
<feature type="repeat" description="PPR" evidence="2">
    <location>
        <begin position="228"/>
        <end position="258"/>
    </location>
</feature>
<evidence type="ECO:0008006" key="4">
    <source>
        <dbReference type="Google" id="ProtNLM"/>
    </source>
</evidence>
<sequence length="608" mass="68041">MLPIASFSSRHLALYTSNSTNVFSCSLPSRTATSRRPRDSPRSPNLKRLTSRVVRLTRRKRLHQVFEEIEIAKRRYGKLNTIVMNAVLEACVHCGDIDLALRTFNEMSKPDSCGLDNVSYGTLLKGLGEARKIDEAFQLLESVEEGTAIGGPTLSAPLIYGLLNALIEAGDMRRANGLIARYGYLLREGGNLSISVYNLLMKGYISSGVPQAALAMYNEMLNLELKPDRLTYNTLISACVKINKLDAAMHFFEEMKERADKYDQEDVFPDVVTYTTLLKSFGILKDVHLVHKIVLEMKSCHGLSIDRTAYTAMIDALVNCGSINGNLSLVAGALSLFGELLKLSGWNLELRPKPHLYLTLMRVFSSRGDYRMVKCLHRRMWLDSSGTISLGYQEEADHLLMEAALNDNQLKKSGRLIIDVAIEKLSTIIKKWKGISWTSRGGSVALRIEALLGLTKSFFSPCIFPRVNLGAPIESVMMPFKAVQPLNGSLLLKEVVMRFFDKSVVPIIDDWGRCIGLLHREDCTELDAPLWKMMRSPPPGVTTTALIGHVANLILQKRYKMVVVVRHSKFSMYYGSSLRALGVFTIEQLYGFMSPIPMPHRPNVPRKT</sequence>
<gene>
    <name evidence="3" type="primary">103503754</name>
</gene>
<dbReference type="InterPro" id="IPR002885">
    <property type="entry name" value="PPR_rpt"/>
</dbReference>
<dbReference type="SUPFAM" id="SSF54631">
    <property type="entry name" value="CBS-domain pair"/>
    <property type="match status" value="1"/>
</dbReference>
<dbReference type="EnsemblPlants" id="MELO3C003624.2.1">
    <property type="protein sequence ID" value="MELO3C003624.2.1"/>
    <property type="gene ID" value="MELO3C003624.2"/>
</dbReference>
<dbReference type="PANTHER" id="PTHR47581">
    <property type="entry name" value="OS09G0431600 PROTEIN"/>
    <property type="match status" value="1"/>
</dbReference>
<reference evidence="3" key="1">
    <citation type="submission" date="2023-03" db="UniProtKB">
        <authorList>
            <consortium name="EnsemblPlants"/>
        </authorList>
    </citation>
    <scope>IDENTIFICATION</scope>
</reference>
<dbReference type="NCBIfam" id="TIGR00756">
    <property type="entry name" value="PPR"/>
    <property type="match status" value="4"/>
</dbReference>
<dbReference type="PROSITE" id="PS51375">
    <property type="entry name" value="PPR"/>
    <property type="match status" value="3"/>
</dbReference>
<dbReference type="Pfam" id="PF13041">
    <property type="entry name" value="PPR_2"/>
    <property type="match status" value="2"/>
</dbReference>
<evidence type="ECO:0000256" key="2">
    <source>
        <dbReference type="PROSITE-ProRule" id="PRU00708"/>
    </source>
</evidence>
<dbReference type="InterPro" id="IPR046342">
    <property type="entry name" value="CBS_dom_sf"/>
</dbReference>
<name>A0A9I9CHD8_CUCME</name>
<protein>
    <recommendedName>
        <fullName evidence="4">Pentatricopeptide repeat-containing protein At5g10690</fullName>
    </recommendedName>
</protein>
<feature type="repeat" description="PPR" evidence="2">
    <location>
        <begin position="116"/>
        <end position="146"/>
    </location>
</feature>
<dbReference type="Pfam" id="PF13812">
    <property type="entry name" value="PPR_3"/>
    <property type="match status" value="1"/>
</dbReference>
<dbReference type="Gene3D" id="1.25.40.10">
    <property type="entry name" value="Tetratricopeptide repeat domain"/>
    <property type="match status" value="3"/>
</dbReference>
<feature type="repeat" description="PPR" evidence="2">
    <location>
        <begin position="193"/>
        <end position="227"/>
    </location>
</feature>
<dbReference type="eggNOG" id="KOG4197">
    <property type="taxonomic scope" value="Eukaryota"/>
</dbReference>
<evidence type="ECO:0000256" key="1">
    <source>
        <dbReference type="ARBA" id="ARBA00022737"/>
    </source>
</evidence>
<keyword evidence="1" id="KW-0677">Repeat</keyword>
<accession>A0A9I9CHD8</accession>
<dbReference type="PANTHER" id="PTHR47581:SF2">
    <property type="entry name" value="OS09G0431600 PROTEIN"/>
    <property type="match status" value="1"/>
</dbReference>
<proteinExistence type="predicted"/>
<evidence type="ECO:0000313" key="3">
    <source>
        <dbReference type="EnsemblPlants" id="MELO3C003624.2.1"/>
    </source>
</evidence>
<organism evidence="3">
    <name type="scientific">Cucumis melo</name>
    <name type="common">Muskmelon</name>
    <dbReference type="NCBI Taxonomy" id="3656"/>
    <lineage>
        <taxon>Eukaryota</taxon>
        <taxon>Viridiplantae</taxon>
        <taxon>Streptophyta</taxon>
        <taxon>Embryophyta</taxon>
        <taxon>Tracheophyta</taxon>
        <taxon>Spermatophyta</taxon>
        <taxon>Magnoliopsida</taxon>
        <taxon>eudicotyledons</taxon>
        <taxon>Gunneridae</taxon>
        <taxon>Pentapetalae</taxon>
        <taxon>rosids</taxon>
        <taxon>fabids</taxon>
        <taxon>Cucurbitales</taxon>
        <taxon>Cucurbitaceae</taxon>
        <taxon>Benincaseae</taxon>
        <taxon>Cucumis</taxon>
    </lineage>
</organism>
<dbReference type="InterPro" id="IPR011990">
    <property type="entry name" value="TPR-like_helical_dom_sf"/>
</dbReference>
<dbReference type="RefSeq" id="XP_008466302.2">
    <property type="nucleotide sequence ID" value="XM_008468080.3"/>
</dbReference>